<feature type="region of interest" description="Disordered" evidence="1">
    <location>
        <begin position="1"/>
        <end position="116"/>
    </location>
</feature>
<dbReference type="AlphaFoldDB" id="A0A177ADK5"/>
<dbReference type="VEuPathDB" id="FungiDB:GMDG_06860"/>
<dbReference type="eggNOG" id="ENOG502S8TD">
    <property type="taxonomic scope" value="Eukaryota"/>
</dbReference>
<feature type="region of interest" description="Disordered" evidence="1">
    <location>
        <begin position="159"/>
        <end position="184"/>
    </location>
</feature>
<feature type="compositionally biased region" description="Basic and acidic residues" evidence="1">
    <location>
        <begin position="347"/>
        <end position="361"/>
    </location>
</feature>
<feature type="transmembrane region" description="Helical" evidence="2">
    <location>
        <begin position="207"/>
        <end position="227"/>
    </location>
</feature>
<keyword evidence="2" id="KW-0812">Transmembrane</keyword>
<evidence type="ECO:0000256" key="1">
    <source>
        <dbReference type="SAM" id="MobiDB-lite"/>
    </source>
</evidence>
<organism evidence="3">
    <name type="scientific">Pseudogymnoascus destructans</name>
    <dbReference type="NCBI Taxonomy" id="655981"/>
    <lineage>
        <taxon>Eukaryota</taxon>
        <taxon>Fungi</taxon>
        <taxon>Dikarya</taxon>
        <taxon>Ascomycota</taxon>
        <taxon>Pezizomycotina</taxon>
        <taxon>Leotiomycetes</taxon>
        <taxon>Thelebolales</taxon>
        <taxon>Thelebolaceae</taxon>
        <taxon>Pseudogymnoascus</taxon>
    </lineage>
</organism>
<sequence length="417" mass="46225">MSAPDNSNRRAPRRGSRRPTHITTLRQRIHQLFNGQSEVGATPAPRPRPRPRVPDSPKTPRLMLDIFSQSRFDLPHIRSTSTTSPSRSPTYVSPTMASISSSPVEHSPANYRPLTPNTFRALQSSTSIPPPPPTRQNTTERLRQFSGADREELVLIEAISRRDPRRKKKKTRRQKKPRAPIQSRGSCFAGVTNPILRRKAMHCTISGMFLITIFSLYLGLALSTHYISQEFHVLLILIALGPTIFFIHSFVLLLLLLLKPRPADGFIPGMESMHFSPLGYATPAVPIRVTLGRDEEVLIGSRTTPSEANVSANAKAIAPPPPAYGLWRESVRVDPDRLFWARNAAAPRRESHEQIPEDGKTPRRPPSYVSDDGVEYVVEAAGRSVAPTTDVPLPVHPSERGRVGAPFGGGAVVRMCR</sequence>
<dbReference type="OrthoDB" id="5417811at2759"/>
<protein>
    <submittedName>
        <fullName evidence="3">Uncharacterized protein</fullName>
    </submittedName>
</protein>
<keyword evidence="2" id="KW-0472">Membrane</keyword>
<dbReference type="RefSeq" id="XP_024325163.1">
    <property type="nucleotide sequence ID" value="XM_024466760.1"/>
</dbReference>
<evidence type="ECO:0000313" key="3">
    <source>
        <dbReference type="EMBL" id="OAF59880.1"/>
    </source>
</evidence>
<feature type="transmembrane region" description="Helical" evidence="2">
    <location>
        <begin position="233"/>
        <end position="258"/>
    </location>
</feature>
<dbReference type="EMBL" id="KV441392">
    <property type="protein sequence ID" value="OAF59880.1"/>
    <property type="molecule type" value="Genomic_DNA"/>
</dbReference>
<reference evidence="3" key="1">
    <citation type="submission" date="2016-03" db="EMBL/GenBank/DDBJ databases">
        <title>Updated assembly of Pseudogymnoascus destructans, the fungus causing white-nose syndrome of bats.</title>
        <authorList>
            <person name="Palmer J.M."/>
            <person name="Drees K.P."/>
            <person name="Foster J.T."/>
            <person name="Lindner D.L."/>
        </authorList>
    </citation>
    <scope>NUCLEOTIDE SEQUENCE [LARGE SCALE GENOMIC DNA]</scope>
    <source>
        <strain evidence="3">20631-21</strain>
    </source>
</reference>
<feature type="compositionally biased region" description="Basic residues" evidence="1">
    <location>
        <begin position="163"/>
        <end position="178"/>
    </location>
</feature>
<accession>A0A177ADK5</accession>
<proteinExistence type="predicted"/>
<evidence type="ECO:0000256" key="2">
    <source>
        <dbReference type="SAM" id="Phobius"/>
    </source>
</evidence>
<feature type="compositionally biased region" description="Low complexity" evidence="1">
    <location>
        <begin position="79"/>
        <end position="95"/>
    </location>
</feature>
<feature type="region of interest" description="Disordered" evidence="1">
    <location>
        <begin position="344"/>
        <end position="371"/>
    </location>
</feature>
<gene>
    <name evidence="3" type="ORF">VC83_03111</name>
</gene>
<dbReference type="Proteomes" id="UP000077154">
    <property type="component" value="Unassembled WGS sequence"/>
</dbReference>
<feature type="compositionally biased region" description="Basic residues" evidence="1">
    <location>
        <begin position="10"/>
        <end position="20"/>
    </location>
</feature>
<dbReference type="GeneID" id="36286188"/>
<keyword evidence="2" id="KW-1133">Transmembrane helix</keyword>
<name>A0A177ADK5_9PEZI</name>